<protein>
    <recommendedName>
        <fullName evidence="1">Rab-GAP TBC domain-containing protein</fullName>
    </recommendedName>
</protein>
<dbReference type="InterPro" id="IPR035969">
    <property type="entry name" value="Rab-GAP_TBC_sf"/>
</dbReference>
<evidence type="ECO:0000313" key="4">
    <source>
        <dbReference type="EMBL" id="KAK8860948.1"/>
    </source>
</evidence>
<organism evidence="2 5">
    <name type="scientific">Tritrichomonas musculus</name>
    <dbReference type="NCBI Taxonomy" id="1915356"/>
    <lineage>
        <taxon>Eukaryota</taxon>
        <taxon>Metamonada</taxon>
        <taxon>Parabasalia</taxon>
        <taxon>Tritrichomonadida</taxon>
        <taxon>Tritrichomonadidae</taxon>
        <taxon>Tritrichomonas</taxon>
    </lineage>
</organism>
<name>A0ABR2GIJ4_9EUKA</name>
<comment type="caution">
    <text evidence="2">The sequence shown here is derived from an EMBL/GenBank/DDBJ whole genome shotgun (WGS) entry which is preliminary data.</text>
</comment>
<evidence type="ECO:0000313" key="2">
    <source>
        <dbReference type="EMBL" id="KAK8833714.1"/>
    </source>
</evidence>
<evidence type="ECO:0000313" key="3">
    <source>
        <dbReference type="EMBL" id="KAK8834571.1"/>
    </source>
</evidence>
<accession>A0ABR2GIJ4</accession>
<dbReference type="Proteomes" id="UP001470230">
    <property type="component" value="Unassembled WGS sequence"/>
</dbReference>
<dbReference type="EMBL" id="JAPFFF010000370">
    <property type="protein sequence ID" value="KAK8834571.1"/>
    <property type="molecule type" value="Genomic_DNA"/>
</dbReference>
<dbReference type="PROSITE" id="PS50086">
    <property type="entry name" value="TBC_RABGAP"/>
    <property type="match status" value="1"/>
</dbReference>
<dbReference type="InterPro" id="IPR000195">
    <property type="entry name" value="Rab-GAP-TBC_dom"/>
</dbReference>
<dbReference type="Pfam" id="PF00566">
    <property type="entry name" value="RabGAP-TBC"/>
    <property type="match status" value="1"/>
</dbReference>
<keyword evidence="5" id="KW-1185">Reference proteome</keyword>
<sequence length="346" mass="40207">MNFDLPPEEKIVEGLRLLDCTIFCYNDVAKFLTDNVPEKKVADRFISWLVSLRILHQRRQSWGTTLYQISENYFERCRQCFSKKPQEPLSIVPMAVESVIRKDVENAIPWLEQLFKDCQMSKKILNAPTLRLSRIFALMVHESKEISYTQNFYHIGCVCLVMTSVFSELAKLSADFAEAISFYLVRSIISIIPLVRIKDSNQKLLSHFEELDQVISNVAPEQYKVMNSTNTGSISFGIRYEILLFATENHNIIDILDMWDQIFGRLARLEFIECLTAAHVMQVRIPPDTKNVGDFISNWKNWNVVQLIKDAAVILEHNRSFCQSCCMYFCPRFKSFSGYEVKSQFL</sequence>
<feature type="domain" description="Rab-GAP TBC" evidence="1">
    <location>
        <begin position="38"/>
        <end position="266"/>
    </location>
</feature>
<reference evidence="2 5" key="1">
    <citation type="submission" date="2024-04" db="EMBL/GenBank/DDBJ databases">
        <title>Tritrichomonas musculus Genome.</title>
        <authorList>
            <person name="Alves-Ferreira E."/>
            <person name="Grigg M."/>
            <person name="Lorenzi H."/>
            <person name="Galac M."/>
        </authorList>
    </citation>
    <scope>NUCLEOTIDE SEQUENCE [LARGE SCALE GENOMIC DNA]</scope>
    <source>
        <strain evidence="2 5">EAF2021</strain>
    </source>
</reference>
<evidence type="ECO:0000259" key="1">
    <source>
        <dbReference type="PROSITE" id="PS50086"/>
    </source>
</evidence>
<evidence type="ECO:0000313" key="5">
    <source>
        <dbReference type="Proteomes" id="UP001470230"/>
    </source>
</evidence>
<proteinExistence type="predicted"/>
<dbReference type="EMBL" id="JAPFFF010000018">
    <property type="protein sequence ID" value="KAK8860948.1"/>
    <property type="molecule type" value="Genomic_DNA"/>
</dbReference>
<dbReference type="EMBL" id="JAPFFF010000704">
    <property type="protein sequence ID" value="KAK8833714.1"/>
    <property type="molecule type" value="Genomic_DNA"/>
</dbReference>
<gene>
    <name evidence="4" type="ORF">M9Y10_012640</name>
    <name evidence="3" type="ORF">M9Y10_027293</name>
    <name evidence="2" type="ORF">M9Y10_042313</name>
</gene>
<dbReference type="SUPFAM" id="SSF47923">
    <property type="entry name" value="Ypt/Rab-GAP domain of gyp1p"/>
    <property type="match status" value="1"/>
</dbReference>